<dbReference type="Proteomes" id="UP000237350">
    <property type="component" value="Unassembled WGS sequence"/>
</dbReference>
<organism evidence="3 4">
    <name type="scientific">Alkalispirochaeta sphaeroplastigenens</name>
    <dbReference type="NCBI Taxonomy" id="1187066"/>
    <lineage>
        <taxon>Bacteria</taxon>
        <taxon>Pseudomonadati</taxon>
        <taxon>Spirochaetota</taxon>
        <taxon>Spirochaetia</taxon>
        <taxon>Spirochaetales</taxon>
        <taxon>Spirochaetaceae</taxon>
        <taxon>Alkalispirochaeta</taxon>
    </lineage>
</organism>
<proteinExistence type="predicted"/>
<evidence type="ECO:0000259" key="2">
    <source>
        <dbReference type="Pfam" id="PF01370"/>
    </source>
</evidence>
<sequence length="350" mass="38529">MNVLVTGAAGFIGYHLTQRLLNEGCRVVGLDNLNDYYDVTLKEGRLGELGISSPAGAPRQEGRENFTFCRMDLEDAAGIRDLFLAERFDVVVHLAAQAGVRYSLTNPGAYISSNIQGFLTILEAARAQADGGAPLKHLVYASSSSVYGIDPHKPFAENTAADHPASLYAASKRSNELMAHTYSHLYGLPTTGLRFFTVYGPWGRPDMALFLFTRAILEGRPIDVFNHGKMERDFTYVDDIVEGIRRVMDRVPAGDPSWDGHQSGIGPAPCRVYNIGRGAPVRLMDFIEALETELGQEARKNMMPLQAGDVPATFADCTALERDTGYRPVTEVRQGIAAFVAWYRSFYGLY</sequence>
<dbReference type="RefSeq" id="WP_103681166.1">
    <property type="nucleotide sequence ID" value="NZ_LPWH01000123.1"/>
</dbReference>
<accession>A0A2S4JFT5</accession>
<evidence type="ECO:0000313" key="3">
    <source>
        <dbReference type="EMBL" id="POQ98349.1"/>
    </source>
</evidence>
<dbReference type="Pfam" id="PF01370">
    <property type="entry name" value="Epimerase"/>
    <property type="match status" value="1"/>
</dbReference>
<keyword evidence="4" id="KW-1185">Reference proteome</keyword>
<feature type="domain" description="NAD-dependent epimerase/dehydratase" evidence="2">
    <location>
        <begin position="3"/>
        <end position="256"/>
    </location>
</feature>
<comment type="caution">
    <text evidence="3">The sequence shown here is derived from an EMBL/GenBank/DDBJ whole genome shotgun (WGS) entry which is preliminary data.</text>
</comment>
<dbReference type="AlphaFoldDB" id="A0A2S4JFT5"/>
<name>A0A2S4JFT5_9SPIO</name>
<dbReference type="SUPFAM" id="SSF51735">
    <property type="entry name" value="NAD(P)-binding Rossmann-fold domains"/>
    <property type="match status" value="1"/>
</dbReference>
<dbReference type="PANTHER" id="PTHR43574">
    <property type="entry name" value="EPIMERASE-RELATED"/>
    <property type="match status" value="1"/>
</dbReference>
<keyword evidence="1" id="KW-0520">NAD</keyword>
<dbReference type="InterPro" id="IPR036291">
    <property type="entry name" value="NAD(P)-bd_dom_sf"/>
</dbReference>
<dbReference type="OrthoDB" id="9771073at2"/>
<dbReference type="CDD" id="cd05253">
    <property type="entry name" value="UDP_GE_SDE_e"/>
    <property type="match status" value="1"/>
</dbReference>
<dbReference type="InterPro" id="IPR001509">
    <property type="entry name" value="Epimerase_deHydtase"/>
</dbReference>
<protein>
    <submittedName>
        <fullName evidence="3">Capsule biosynthesis protein CapI</fullName>
    </submittedName>
</protein>
<dbReference type="EMBL" id="LPWH01000123">
    <property type="protein sequence ID" value="POQ98349.1"/>
    <property type="molecule type" value="Genomic_DNA"/>
</dbReference>
<dbReference type="PRINTS" id="PR01713">
    <property type="entry name" value="NUCEPIMERASE"/>
</dbReference>
<dbReference type="Gene3D" id="3.40.50.720">
    <property type="entry name" value="NAD(P)-binding Rossmann-like Domain"/>
    <property type="match status" value="1"/>
</dbReference>
<evidence type="ECO:0000313" key="4">
    <source>
        <dbReference type="Proteomes" id="UP000237350"/>
    </source>
</evidence>
<reference evidence="4" key="1">
    <citation type="submission" date="2015-12" db="EMBL/GenBank/DDBJ databases">
        <authorList>
            <person name="Lodha T.D."/>
            <person name="Chintalapati S."/>
            <person name="Chintalapati V.R."/>
            <person name="Sravanthi T."/>
        </authorList>
    </citation>
    <scope>NUCLEOTIDE SEQUENCE [LARGE SCALE GENOMIC DNA]</scope>
    <source>
        <strain evidence="4">JC133</strain>
    </source>
</reference>
<evidence type="ECO:0000256" key="1">
    <source>
        <dbReference type="ARBA" id="ARBA00023027"/>
    </source>
</evidence>
<gene>
    <name evidence="3" type="ORF">AU468_13410</name>
</gene>